<keyword evidence="4" id="KW-0489">Methyltransferase</keyword>
<dbReference type="Gene3D" id="1.10.10.1820">
    <property type="entry name" value="BsuBI/PstI restriction endonuclease-like"/>
    <property type="match status" value="1"/>
</dbReference>
<keyword evidence="5" id="KW-1185">Reference proteome</keyword>
<evidence type="ECO:0000259" key="3">
    <source>
        <dbReference type="Pfam" id="PF17728"/>
    </source>
</evidence>
<sequence>MGLFGLSHVRPFDTWRAGTAPLLPTVSIMEFIRNEYSMDYKPNSRETIRRQTLHQFEQARIVDRNRDDPARPTNSKDNNYSLNQPILDIFAEYPDGSWQEKVQEFNEAVPELKSQYQRVLDMHKIPVVLPNGNTMKLSPGKHNQLHADILHEFCSRFIGASGRVLYIGDTASSREEGGKLMILEREYLRKLGVPPMSHEKLPDVVVYDEKQKWLFLIEAVTSHGPVSPKRWLELEEAFKGCKVGVVYVTGFPDRATFRKNAAEIAWETEVWIVDEPDHLIHFNGDRFLGPHKREDTENQ</sequence>
<dbReference type="EC" id="2.1.1.72" evidence="4"/>
<dbReference type="Gene3D" id="3.40.1350.80">
    <property type="match status" value="1"/>
</dbReference>
<keyword evidence="4" id="KW-0540">Nuclease</keyword>
<dbReference type="InterPro" id="IPR041454">
    <property type="entry name" value="BsuBI/PstI_N"/>
</dbReference>
<dbReference type="InterPro" id="IPR041962">
    <property type="entry name" value="BsuBI/PstI_N_sf"/>
</dbReference>
<protein>
    <submittedName>
        <fullName evidence="4">BsuBI/PstI restriction endonuclease C-terminus</fullName>
        <ecNumber evidence="4">2.1.1.72</ecNumber>
    </submittedName>
</protein>
<dbReference type="GO" id="GO:0032259">
    <property type="term" value="P:methylation"/>
    <property type="evidence" value="ECO:0007669"/>
    <property type="project" value="UniProtKB-KW"/>
</dbReference>
<name>A0A444J238_9BACT</name>
<dbReference type="Pfam" id="PF06616">
    <property type="entry name" value="BsuBI_PstI_RE"/>
    <property type="match status" value="1"/>
</dbReference>
<gene>
    <name evidence="4" type="ORF">H206_02313</name>
</gene>
<comment type="caution">
    <text evidence="4">The sequence shown here is derived from an EMBL/GenBank/DDBJ whole genome shotgun (WGS) entry which is preliminary data.</text>
</comment>
<keyword evidence="4" id="KW-0378">Hydrolase</keyword>
<evidence type="ECO:0000313" key="5">
    <source>
        <dbReference type="Proteomes" id="UP000287853"/>
    </source>
</evidence>
<dbReference type="Proteomes" id="UP000287853">
    <property type="component" value="Unassembled WGS sequence"/>
</dbReference>
<organism evidence="4 5">
    <name type="scientific">Candidatus Electrothrix aarhusensis</name>
    <dbReference type="NCBI Taxonomy" id="1859131"/>
    <lineage>
        <taxon>Bacteria</taxon>
        <taxon>Pseudomonadati</taxon>
        <taxon>Thermodesulfobacteriota</taxon>
        <taxon>Desulfobulbia</taxon>
        <taxon>Desulfobulbales</taxon>
        <taxon>Desulfobulbaceae</taxon>
        <taxon>Candidatus Electrothrix</taxon>
    </lineage>
</organism>
<dbReference type="GO" id="GO:0009036">
    <property type="term" value="F:type II site-specific deoxyribonuclease activity"/>
    <property type="evidence" value="ECO:0007669"/>
    <property type="project" value="InterPro"/>
</dbReference>
<dbReference type="InterPro" id="IPR041963">
    <property type="entry name" value="BsuBI/PstI_C_sf"/>
</dbReference>
<keyword evidence="4" id="KW-0255">Endonuclease</keyword>
<feature type="domain" description="BsuBI/PstI restriction endonuclease" evidence="2">
    <location>
        <begin position="125"/>
        <end position="284"/>
    </location>
</feature>
<keyword evidence="4" id="KW-0808">Transferase</keyword>
<accession>A0A444J238</accession>
<dbReference type="GO" id="GO:0003677">
    <property type="term" value="F:DNA binding"/>
    <property type="evidence" value="ECO:0007669"/>
    <property type="project" value="InterPro"/>
</dbReference>
<proteinExistence type="predicted"/>
<reference evidence="4 5" key="1">
    <citation type="submission" date="2017-01" db="EMBL/GenBank/DDBJ databases">
        <title>The cable genome- insights into the physiology and evolution of filamentous bacteria capable of sulfide oxidation via long distance electron transfer.</title>
        <authorList>
            <person name="Schreiber L."/>
            <person name="Bjerg J.T."/>
            <person name="Boggild A."/>
            <person name="Van De Vossenberg J."/>
            <person name="Meysman F."/>
            <person name="Nielsen L.P."/>
            <person name="Schramm A."/>
            <person name="Kjeldsen K.U."/>
        </authorList>
    </citation>
    <scope>NUCLEOTIDE SEQUENCE [LARGE SCALE GENOMIC DNA]</scope>
    <source>
        <strain evidence="4">MCF</strain>
    </source>
</reference>
<feature type="domain" description="BsuBI/PstI restriction endonuclease HTH" evidence="3">
    <location>
        <begin position="3"/>
        <end position="113"/>
    </location>
</feature>
<evidence type="ECO:0000256" key="1">
    <source>
        <dbReference type="SAM" id="MobiDB-lite"/>
    </source>
</evidence>
<dbReference type="EMBL" id="MTKO01000039">
    <property type="protein sequence ID" value="RWX47237.1"/>
    <property type="molecule type" value="Genomic_DNA"/>
</dbReference>
<evidence type="ECO:0000259" key="2">
    <source>
        <dbReference type="Pfam" id="PF06616"/>
    </source>
</evidence>
<dbReference type="GO" id="GO:0009007">
    <property type="term" value="F:site-specific DNA-methyltransferase (adenine-specific) activity"/>
    <property type="evidence" value="ECO:0007669"/>
    <property type="project" value="UniProtKB-EC"/>
</dbReference>
<dbReference type="AlphaFoldDB" id="A0A444J238"/>
<feature type="region of interest" description="Disordered" evidence="1">
    <location>
        <begin position="60"/>
        <end position="80"/>
    </location>
</feature>
<dbReference type="GO" id="GO:0009307">
    <property type="term" value="P:DNA restriction-modification system"/>
    <property type="evidence" value="ECO:0007669"/>
    <property type="project" value="InterPro"/>
</dbReference>
<evidence type="ECO:0000313" key="4">
    <source>
        <dbReference type="EMBL" id="RWX47237.1"/>
    </source>
</evidence>
<feature type="compositionally biased region" description="Basic and acidic residues" evidence="1">
    <location>
        <begin position="60"/>
        <end position="70"/>
    </location>
</feature>
<dbReference type="InterPro" id="IPR009528">
    <property type="entry name" value="Restrct_endonuc_II_BsuBI_C"/>
</dbReference>
<dbReference type="GO" id="GO:0000287">
    <property type="term" value="F:magnesium ion binding"/>
    <property type="evidence" value="ECO:0007669"/>
    <property type="project" value="InterPro"/>
</dbReference>
<dbReference type="Pfam" id="PF17728">
    <property type="entry name" value="BsuBI_PstI_RE_N"/>
    <property type="match status" value="1"/>
</dbReference>